<organism evidence="1 2">
    <name type="scientific">Platysternon megacephalum</name>
    <name type="common">big-headed turtle</name>
    <dbReference type="NCBI Taxonomy" id="55544"/>
    <lineage>
        <taxon>Eukaryota</taxon>
        <taxon>Metazoa</taxon>
        <taxon>Chordata</taxon>
        <taxon>Craniata</taxon>
        <taxon>Vertebrata</taxon>
        <taxon>Euteleostomi</taxon>
        <taxon>Archelosauria</taxon>
        <taxon>Testudinata</taxon>
        <taxon>Testudines</taxon>
        <taxon>Cryptodira</taxon>
        <taxon>Durocryptodira</taxon>
        <taxon>Testudinoidea</taxon>
        <taxon>Platysternidae</taxon>
        <taxon>Platysternon</taxon>
    </lineage>
</organism>
<protein>
    <submittedName>
        <fullName evidence="1">Serum response factor-binding protein 1</fullName>
    </submittedName>
</protein>
<dbReference type="Proteomes" id="UP000297703">
    <property type="component" value="Unassembled WGS sequence"/>
</dbReference>
<comment type="caution">
    <text evidence="1">The sequence shown here is derived from an EMBL/GenBank/DDBJ whole genome shotgun (WGS) entry which is preliminary data.</text>
</comment>
<reference evidence="1 2" key="1">
    <citation type="submission" date="2019-04" db="EMBL/GenBank/DDBJ databases">
        <title>Draft genome of the big-headed turtle Platysternon megacephalum.</title>
        <authorList>
            <person name="Gong S."/>
        </authorList>
    </citation>
    <scope>NUCLEOTIDE SEQUENCE [LARGE SCALE GENOMIC DNA]</scope>
    <source>
        <strain evidence="1">DO16091913</strain>
        <tissue evidence="1">Muscle</tissue>
    </source>
</reference>
<gene>
    <name evidence="1" type="ORF">DR999_PMT03530</name>
</gene>
<sequence length="108" mass="11772">MLPLGEMRQDTEPSAARMSWGRTTGLLSLGSSAGYSIAQPRVCLYTPNPLNGGRCNVVVITNIIKENHKYLVLHLAYFLSYSPAQLVTNKKDSATCQVVQGKEFLGPS</sequence>
<evidence type="ECO:0000313" key="1">
    <source>
        <dbReference type="EMBL" id="TFK13107.1"/>
    </source>
</evidence>
<dbReference type="EMBL" id="QXTE01000017">
    <property type="protein sequence ID" value="TFK13107.1"/>
    <property type="molecule type" value="Genomic_DNA"/>
</dbReference>
<evidence type="ECO:0000313" key="2">
    <source>
        <dbReference type="Proteomes" id="UP000297703"/>
    </source>
</evidence>
<name>A0A4D9EQN1_9SAUR</name>
<accession>A0A4D9EQN1</accession>
<proteinExistence type="predicted"/>
<dbReference type="AlphaFoldDB" id="A0A4D9EQN1"/>
<reference evidence="1 2" key="2">
    <citation type="submission" date="2019-04" db="EMBL/GenBank/DDBJ databases">
        <title>The genome sequence of big-headed turtle.</title>
        <authorList>
            <person name="Gong S."/>
        </authorList>
    </citation>
    <scope>NUCLEOTIDE SEQUENCE [LARGE SCALE GENOMIC DNA]</scope>
    <source>
        <strain evidence="1">DO16091913</strain>
        <tissue evidence="1">Muscle</tissue>
    </source>
</reference>
<keyword evidence="2" id="KW-1185">Reference proteome</keyword>